<evidence type="ECO:0000256" key="3">
    <source>
        <dbReference type="ARBA" id="ARBA00006702"/>
    </source>
</evidence>
<evidence type="ECO:0000256" key="4">
    <source>
        <dbReference type="ARBA" id="ARBA00013081"/>
    </source>
</evidence>
<sequence>MMGQTLSEPITKKETASWGNSAYKVAASCMQGWRVSMEDSHTVILSLPDDPDASFFGVFDGHGGGKIAKYASTHLHKYITNRKEYKEGDIAEALRQGFLELDAAMAEDEELNKEYSGTTAVTVLIKDNQVYCANIGDSRAVACFDRGVKRLSEDHKPNQPVERARIEAAGGWVESARVNGSLALSRAFGDFIFKKKSDKKPEEQIVTAFPDVTVHTLSPEWDFIVLACDGIWDVMANSEVVGYIQRQIARRLELETICENMMMKCLGPDLQMGFGCDNMTVVIVAFLQGGSYWDLTVKCQQYQEGSSPERTPGWEQDEFNKSNSIEHTSCDESDEEPHSI</sequence>
<dbReference type="GO" id="GO:0046872">
    <property type="term" value="F:metal ion binding"/>
    <property type="evidence" value="ECO:0007669"/>
    <property type="project" value="UniProtKB-KW"/>
</dbReference>
<keyword evidence="8" id="KW-0464">Manganese</keyword>
<comment type="cofactor">
    <cofactor evidence="1">
        <name>Mn(2+)</name>
        <dbReference type="ChEBI" id="CHEBI:29035"/>
    </cofactor>
</comment>
<comment type="similarity">
    <text evidence="3 9">Belongs to the PP2C family.</text>
</comment>
<evidence type="ECO:0000256" key="7">
    <source>
        <dbReference type="ARBA" id="ARBA00022912"/>
    </source>
</evidence>
<dbReference type="Proteomes" id="UP001516400">
    <property type="component" value="Unassembled WGS sequence"/>
</dbReference>
<dbReference type="PANTHER" id="PTHR13832">
    <property type="entry name" value="PROTEIN PHOSPHATASE 2C"/>
    <property type="match status" value="1"/>
</dbReference>
<comment type="caution">
    <text evidence="12">The sequence shown here is derived from an EMBL/GenBank/DDBJ whole genome shotgun (WGS) entry which is preliminary data.</text>
</comment>
<dbReference type="FunFam" id="3.60.40.10:FF:000016">
    <property type="entry name" value="Protein phosphatase 2C"/>
    <property type="match status" value="1"/>
</dbReference>
<dbReference type="InterPro" id="IPR000222">
    <property type="entry name" value="PP2C_BS"/>
</dbReference>
<dbReference type="PANTHER" id="PTHR13832:SF565">
    <property type="entry name" value="AT28366P-RELATED"/>
    <property type="match status" value="1"/>
</dbReference>
<dbReference type="InterPro" id="IPR001932">
    <property type="entry name" value="PPM-type_phosphatase-like_dom"/>
</dbReference>
<organism evidence="12 13">
    <name type="scientific">Cryptolaemus montrouzieri</name>
    <dbReference type="NCBI Taxonomy" id="559131"/>
    <lineage>
        <taxon>Eukaryota</taxon>
        <taxon>Metazoa</taxon>
        <taxon>Ecdysozoa</taxon>
        <taxon>Arthropoda</taxon>
        <taxon>Hexapoda</taxon>
        <taxon>Insecta</taxon>
        <taxon>Pterygota</taxon>
        <taxon>Neoptera</taxon>
        <taxon>Endopterygota</taxon>
        <taxon>Coleoptera</taxon>
        <taxon>Polyphaga</taxon>
        <taxon>Cucujiformia</taxon>
        <taxon>Coccinelloidea</taxon>
        <taxon>Coccinellidae</taxon>
        <taxon>Scymninae</taxon>
        <taxon>Scymnini</taxon>
        <taxon>Cryptolaemus</taxon>
    </lineage>
</organism>
<evidence type="ECO:0000256" key="10">
    <source>
        <dbReference type="SAM" id="MobiDB-lite"/>
    </source>
</evidence>
<evidence type="ECO:0000259" key="11">
    <source>
        <dbReference type="PROSITE" id="PS51746"/>
    </source>
</evidence>
<protein>
    <recommendedName>
        <fullName evidence="4">protein-serine/threonine phosphatase</fullName>
        <ecNumber evidence="4">3.1.3.16</ecNumber>
    </recommendedName>
</protein>
<dbReference type="AlphaFoldDB" id="A0ABD2MKS0"/>
<proteinExistence type="inferred from homology"/>
<accession>A0ABD2MKS0</accession>
<evidence type="ECO:0000313" key="12">
    <source>
        <dbReference type="EMBL" id="KAL3266953.1"/>
    </source>
</evidence>
<dbReference type="GO" id="GO:0004722">
    <property type="term" value="F:protein serine/threonine phosphatase activity"/>
    <property type="evidence" value="ECO:0007669"/>
    <property type="project" value="UniProtKB-EC"/>
</dbReference>
<comment type="cofactor">
    <cofactor evidence="2">
        <name>Mg(2+)</name>
        <dbReference type="ChEBI" id="CHEBI:18420"/>
    </cofactor>
</comment>
<keyword evidence="6 9" id="KW-0378">Hydrolase</keyword>
<evidence type="ECO:0000256" key="1">
    <source>
        <dbReference type="ARBA" id="ARBA00001936"/>
    </source>
</evidence>
<reference evidence="12 13" key="1">
    <citation type="journal article" date="2021" name="BMC Biol.">
        <title>Horizontally acquired antibacterial genes associated with adaptive radiation of ladybird beetles.</title>
        <authorList>
            <person name="Li H.S."/>
            <person name="Tang X.F."/>
            <person name="Huang Y.H."/>
            <person name="Xu Z.Y."/>
            <person name="Chen M.L."/>
            <person name="Du X.Y."/>
            <person name="Qiu B.Y."/>
            <person name="Chen P.T."/>
            <person name="Zhang W."/>
            <person name="Slipinski A."/>
            <person name="Escalona H.E."/>
            <person name="Waterhouse R.M."/>
            <person name="Zwick A."/>
            <person name="Pang H."/>
        </authorList>
    </citation>
    <scope>NUCLEOTIDE SEQUENCE [LARGE SCALE GENOMIC DNA]</scope>
    <source>
        <strain evidence="12">SYSU2018</strain>
    </source>
</reference>
<evidence type="ECO:0000256" key="5">
    <source>
        <dbReference type="ARBA" id="ARBA00022723"/>
    </source>
</evidence>
<evidence type="ECO:0000256" key="8">
    <source>
        <dbReference type="ARBA" id="ARBA00023211"/>
    </source>
</evidence>
<gene>
    <name evidence="12" type="ORF">HHI36_011103</name>
</gene>
<name>A0ABD2MKS0_9CUCU</name>
<keyword evidence="7 9" id="KW-0904">Protein phosphatase</keyword>
<keyword evidence="5" id="KW-0479">Metal-binding</keyword>
<evidence type="ECO:0000313" key="13">
    <source>
        <dbReference type="Proteomes" id="UP001516400"/>
    </source>
</evidence>
<dbReference type="EMBL" id="JABFTP020000001">
    <property type="protein sequence ID" value="KAL3266953.1"/>
    <property type="molecule type" value="Genomic_DNA"/>
</dbReference>
<feature type="region of interest" description="Disordered" evidence="10">
    <location>
        <begin position="304"/>
        <end position="340"/>
    </location>
</feature>
<evidence type="ECO:0000256" key="2">
    <source>
        <dbReference type="ARBA" id="ARBA00001946"/>
    </source>
</evidence>
<dbReference type="CDD" id="cd00143">
    <property type="entry name" value="PP2Cc"/>
    <property type="match status" value="1"/>
</dbReference>
<evidence type="ECO:0000256" key="6">
    <source>
        <dbReference type="ARBA" id="ARBA00022801"/>
    </source>
</evidence>
<dbReference type="Pfam" id="PF00481">
    <property type="entry name" value="PP2C"/>
    <property type="match status" value="1"/>
</dbReference>
<dbReference type="Gene3D" id="3.60.40.10">
    <property type="entry name" value="PPM-type phosphatase domain"/>
    <property type="match status" value="1"/>
</dbReference>
<dbReference type="PROSITE" id="PS01032">
    <property type="entry name" value="PPM_1"/>
    <property type="match status" value="1"/>
</dbReference>
<dbReference type="SMART" id="SM00332">
    <property type="entry name" value="PP2Cc"/>
    <property type="match status" value="1"/>
</dbReference>
<feature type="domain" description="PPM-type phosphatase" evidence="11">
    <location>
        <begin position="24"/>
        <end position="286"/>
    </location>
</feature>
<evidence type="ECO:0000256" key="9">
    <source>
        <dbReference type="RuleBase" id="RU003465"/>
    </source>
</evidence>
<dbReference type="SUPFAM" id="SSF81606">
    <property type="entry name" value="PP2C-like"/>
    <property type="match status" value="1"/>
</dbReference>
<dbReference type="EC" id="3.1.3.16" evidence="4"/>
<keyword evidence="13" id="KW-1185">Reference proteome</keyword>
<dbReference type="InterPro" id="IPR036457">
    <property type="entry name" value="PPM-type-like_dom_sf"/>
</dbReference>
<feature type="compositionally biased region" description="Acidic residues" evidence="10">
    <location>
        <begin position="331"/>
        <end position="340"/>
    </location>
</feature>
<dbReference type="PROSITE" id="PS51746">
    <property type="entry name" value="PPM_2"/>
    <property type="match status" value="1"/>
</dbReference>
<dbReference type="InterPro" id="IPR015655">
    <property type="entry name" value="PP2C"/>
</dbReference>